<reference evidence="2 4" key="2">
    <citation type="submission" date="2019-03" db="EMBL/GenBank/DDBJ databases">
        <title>Genomic Encyclopedia of Type Strains, Phase IV (KMG-IV): sequencing the most valuable type-strain genomes for metagenomic binning, comparative biology and taxonomic classification.</title>
        <authorList>
            <person name="Goeker M."/>
        </authorList>
    </citation>
    <scope>NUCLEOTIDE SEQUENCE [LARGE SCALE GENOMIC DNA]</scope>
    <source>
        <strain evidence="2 4">DSM 3764</strain>
    </source>
</reference>
<dbReference type="RefSeq" id="WP_115227066.1">
    <property type="nucleotide sequence ID" value="NZ_CAWOLO010000002.1"/>
</dbReference>
<dbReference type="OrthoDB" id="5197332at2"/>
<evidence type="ECO:0000313" key="3">
    <source>
        <dbReference type="Proteomes" id="UP000255108"/>
    </source>
</evidence>
<reference evidence="1 3" key="1">
    <citation type="submission" date="2018-06" db="EMBL/GenBank/DDBJ databases">
        <authorList>
            <consortium name="Pathogen Informatics"/>
            <person name="Doyle S."/>
        </authorList>
    </citation>
    <scope>NUCLEOTIDE SEQUENCE [LARGE SCALE GENOMIC DNA]</scope>
    <source>
        <strain evidence="1 3">NCTC11159</strain>
    </source>
</reference>
<keyword evidence="4" id="KW-1185">Reference proteome</keyword>
<dbReference type="Proteomes" id="UP000295794">
    <property type="component" value="Unassembled WGS sequence"/>
</dbReference>
<name>A0A377Q7I4_9NEIS</name>
<proteinExistence type="predicted"/>
<evidence type="ECO:0000313" key="1">
    <source>
        <dbReference type="EMBL" id="STQ90787.1"/>
    </source>
</evidence>
<sequence length="195" mass="22747">MIEPNWNQERPSHSEIQEFWNGSIFDEVGVQIEGASKVCNELKSTHVNGGCDIFCATFINHPVLHWFVSRNRLDEISFFEKFLSSRVFGERQIKFEFDNNLEWEWSSSYILDGDIARTLKSGGAYKAFSGSGKEAKALGQLLCTDIFGERYDDIQIFKTYKPWSDWFYDVAWDQTWMIVDKRNLLIWAILLTDTD</sequence>
<gene>
    <name evidence="2" type="ORF">EV682_102329</name>
    <name evidence="1" type="ORF">NCTC11159_01854</name>
</gene>
<evidence type="ECO:0000313" key="2">
    <source>
        <dbReference type="EMBL" id="TCU89417.1"/>
    </source>
</evidence>
<accession>A0A377Q7I4</accession>
<protein>
    <submittedName>
        <fullName evidence="1">Uncharacterized protein</fullName>
    </submittedName>
</protein>
<organism evidence="1 3">
    <name type="scientific">Iodobacter fluviatilis</name>
    <dbReference type="NCBI Taxonomy" id="537"/>
    <lineage>
        <taxon>Bacteria</taxon>
        <taxon>Pseudomonadati</taxon>
        <taxon>Pseudomonadota</taxon>
        <taxon>Betaproteobacteria</taxon>
        <taxon>Neisseriales</taxon>
        <taxon>Chitinibacteraceae</taxon>
        <taxon>Iodobacter</taxon>
    </lineage>
</organism>
<dbReference type="AlphaFoldDB" id="A0A377Q7I4"/>
<dbReference type="EMBL" id="UGHR01000001">
    <property type="protein sequence ID" value="STQ90787.1"/>
    <property type="molecule type" value="Genomic_DNA"/>
</dbReference>
<dbReference type="Proteomes" id="UP000255108">
    <property type="component" value="Unassembled WGS sequence"/>
</dbReference>
<evidence type="ECO:0000313" key="4">
    <source>
        <dbReference type="Proteomes" id="UP000295794"/>
    </source>
</evidence>
<dbReference type="EMBL" id="SMBT01000002">
    <property type="protein sequence ID" value="TCU89417.1"/>
    <property type="molecule type" value="Genomic_DNA"/>
</dbReference>